<feature type="domain" description="Restriction endonuclease AspBHI N-terminal" evidence="3">
    <location>
        <begin position="23"/>
        <end position="209"/>
    </location>
</feature>
<evidence type="ECO:0000256" key="1">
    <source>
        <dbReference type="SAM" id="MobiDB-lite"/>
    </source>
</evidence>
<reference evidence="4 5" key="1">
    <citation type="submission" date="2022-11" db="EMBL/GenBank/DDBJ databases">
        <title>Minimal conservation of predation-associated metabolite biosynthetic gene clusters underscores biosynthetic potential of Myxococcota including descriptions for ten novel species: Archangium lansinium sp. nov., Myxococcus landrumus sp. nov., Nannocystis bai.</title>
        <authorList>
            <person name="Ahearne A."/>
            <person name="Stevens C."/>
            <person name="Phillips K."/>
        </authorList>
    </citation>
    <scope>NUCLEOTIDE SEQUENCE [LARGE SCALE GENOMIC DNA]</scope>
    <source>
        <strain evidence="4 5">MIWBW</strain>
    </source>
</reference>
<evidence type="ECO:0000313" key="5">
    <source>
        <dbReference type="Proteomes" id="UP001207654"/>
    </source>
</evidence>
<evidence type="ECO:0000259" key="3">
    <source>
        <dbReference type="Pfam" id="PF18062"/>
    </source>
</evidence>
<evidence type="ECO:0000313" key="4">
    <source>
        <dbReference type="EMBL" id="MCY1075230.1"/>
    </source>
</evidence>
<dbReference type="InterPro" id="IPR024975">
    <property type="entry name" value="NOV_C"/>
</dbReference>
<comment type="caution">
    <text evidence="4">The sequence shown here is derived from an EMBL/GenBank/DDBJ whole genome shotgun (WGS) entry which is preliminary data.</text>
</comment>
<gene>
    <name evidence="4" type="ORF">OV287_12070</name>
</gene>
<evidence type="ECO:0000259" key="2">
    <source>
        <dbReference type="Pfam" id="PF13020"/>
    </source>
</evidence>
<dbReference type="Pfam" id="PF18062">
    <property type="entry name" value="RE_AspBHI_N"/>
    <property type="match status" value="1"/>
</dbReference>
<dbReference type="Proteomes" id="UP001207654">
    <property type="component" value="Unassembled WGS sequence"/>
</dbReference>
<dbReference type="InterPro" id="IPR041409">
    <property type="entry name" value="RE_AspBHI_N"/>
</dbReference>
<feature type="region of interest" description="Disordered" evidence="1">
    <location>
        <begin position="1"/>
        <end position="21"/>
    </location>
</feature>
<proteinExistence type="predicted"/>
<sequence length="367" mass="41677">MARDEFFRPGHRYRDKGAPKDPEDQFMRWINLPSSGMANAPGIRPLRYLSRRPFTDLPAFLILVTKKSSTGGSYNPWDDNFDPEHKTVTYWGDAKLHPEKHFTDFPGNRTLKKLWDAVNEGRRDELPPILHFMKYESGWVTFTGLCELTELSQSHFEEKGQRVANYRCQLRILGPDQVPVAWLHSRRSAGSPEEALRGAPASWTAWVQGANTSASVELEADSMEVPWAAEDIRSEGQGFSSDPRIRKAVELEAMRRAREHFQRAGFTRIEDVSRKESFDLHGKDVEREVFIEVKGTQSGGARVLLTSSEVEFARCNKSKMALYVLHSMQVREVEGEVIAEGGEARVYWPWDVDAGTLAPISFSYGLP</sequence>
<keyword evidence="5" id="KW-1185">Reference proteome</keyword>
<protein>
    <submittedName>
        <fullName evidence="4">DUF3883 domain-containing protein</fullName>
    </submittedName>
</protein>
<dbReference type="Pfam" id="PF13020">
    <property type="entry name" value="NOV_C"/>
    <property type="match status" value="1"/>
</dbReference>
<accession>A0ABT4A0Q5</accession>
<feature type="domain" description="Protein NO VEIN C-terminal" evidence="2">
    <location>
        <begin position="250"/>
        <end position="329"/>
    </location>
</feature>
<name>A0ABT4A0Q5_9BACT</name>
<dbReference type="EMBL" id="JAPNKA010000001">
    <property type="protein sequence ID" value="MCY1075230.1"/>
    <property type="molecule type" value="Genomic_DNA"/>
</dbReference>
<dbReference type="Gene3D" id="2.30.280.20">
    <property type="match status" value="1"/>
</dbReference>
<organism evidence="4 5">
    <name type="scientific">Archangium lansingense</name>
    <dbReference type="NCBI Taxonomy" id="2995310"/>
    <lineage>
        <taxon>Bacteria</taxon>
        <taxon>Pseudomonadati</taxon>
        <taxon>Myxococcota</taxon>
        <taxon>Myxococcia</taxon>
        <taxon>Myxococcales</taxon>
        <taxon>Cystobacterineae</taxon>
        <taxon>Archangiaceae</taxon>
        <taxon>Archangium</taxon>
    </lineage>
</organism>